<dbReference type="CDD" id="cd02966">
    <property type="entry name" value="TlpA_like_family"/>
    <property type="match status" value="1"/>
</dbReference>
<dbReference type="Gene3D" id="3.40.30.10">
    <property type="entry name" value="Glutaredoxin"/>
    <property type="match status" value="1"/>
</dbReference>
<dbReference type="InterPro" id="IPR050553">
    <property type="entry name" value="Thioredoxin_ResA/DsbE_sf"/>
</dbReference>
<dbReference type="PANTHER" id="PTHR42852:SF17">
    <property type="entry name" value="THIOREDOXIN-LIKE PROTEIN HI_1115"/>
    <property type="match status" value="1"/>
</dbReference>
<keyword evidence="3" id="KW-1185">Reference proteome</keyword>
<reference evidence="2 3" key="1">
    <citation type="submission" date="2024-02" db="EMBL/GenBank/DDBJ databases">
        <title>A Gaetbulibacter species isolated from tidal flats and genomic insights of their niches.</title>
        <authorList>
            <person name="Ye Y."/>
        </authorList>
    </citation>
    <scope>NUCLEOTIDE SEQUENCE [LARGE SCALE GENOMIC DNA]</scope>
    <source>
        <strain evidence="2 3">KYW382</strain>
    </source>
</reference>
<dbReference type="InterPro" id="IPR000866">
    <property type="entry name" value="AhpC/TSA"/>
</dbReference>
<comment type="caution">
    <text evidence="2">The sequence shown here is derived from an EMBL/GenBank/DDBJ whole genome shotgun (WGS) entry which is preliminary data.</text>
</comment>
<accession>A0ABW7N2I0</accession>
<evidence type="ECO:0000313" key="2">
    <source>
        <dbReference type="EMBL" id="MFH6772262.1"/>
    </source>
</evidence>
<gene>
    <name evidence="2" type="ORF">V8G58_09995</name>
</gene>
<protein>
    <submittedName>
        <fullName evidence="2">TlpA disulfide reductase family protein</fullName>
    </submittedName>
</protein>
<dbReference type="PROSITE" id="PS51257">
    <property type="entry name" value="PROKAR_LIPOPROTEIN"/>
    <property type="match status" value="1"/>
</dbReference>
<dbReference type="Proteomes" id="UP001610100">
    <property type="component" value="Unassembled WGS sequence"/>
</dbReference>
<evidence type="ECO:0000259" key="1">
    <source>
        <dbReference type="PROSITE" id="PS51352"/>
    </source>
</evidence>
<dbReference type="SUPFAM" id="SSF52833">
    <property type="entry name" value="Thioredoxin-like"/>
    <property type="match status" value="1"/>
</dbReference>
<organism evidence="2 3">
    <name type="scientific">Gaetbulibacter aestuarii</name>
    <dbReference type="NCBI Taxonomy" id="1502358"/>
    <lineage>
        <taxon>Bacteria</taxon>
        <taxon>Pseudomonadati</taxon>
        <taxon>Bacteroidota</taxon>
        <taxon>Flavobacteriia</taxon>
        <taxon>Flavobacteriales</taxon>
        <taxon>Flavobacteriaceae</taxon>
        <taxon>Gaetbulibacter</taxon>
    </lineage>
</organism>
<dbReference type="Pfam" id="PF00578">
    <property type="entry name" value="AhpC-TSA"/>
    <property type="match status" value="1"/>
</dbReference>
<dbReference type="EMBL" id="JBAWKB010000002">
    <property type="protein sequence ID" value="MFH6772262.1"/>
    <property type="molecule type" value="Genomic_DNA"/>
</dbReference>
<dbReference type="RefSeq" id="WP_344741578.1">
    <property type="nucleotide sequence ID" value="NZ_BAABAY010000002.1"/>
</dbReference>
<dbReference type="InterPro" id="IPR013766">
    <property type="entry name" value="Thioredoxin_domain"/>
</dbReference>
<dbReference type="InterPro" id="IPR036249">
    <property type="entry name" value="Thioredoxin-like_sf"/>
</dbReference>
<dbReference type="PANTHER" id="PTHR42852">
    <property type="entry name" value="THIOL:DISULFIDE INTERCHANGE PROTEIN DSBE"/>
    <property type="match status" value="1"/>
</dbReference>
<evidence type="ECO:0000313" key="3">
    <source>
        <dbReference type="Proteomes" id="UP001610100"/>
    </source>
</evidence>
<proteinExistence type="predicted"/>
<feature type="domain" description="Thioredoxin" evidence="1">
    <location>
        <begin position="237"/>
        <end position="316"/>
    </location>
</feature>
<name>A0ABW7N2I0_9FLAO</name>
<sequence>MRYFLSVLIGLIFLGCQQSPKSETLTLGTYRGVFKAQDDNDMPFIFEVTSDSTLSIFNAGETVKVEDITYRNDSVFIQMPVFESFIAAKLKDNMLKGNFITPSLKRSLPFEAQRDSVRFTVKNKPEFDISGNWETVFSPHEAENSYIAKGIFSQSGSQIVGTFRTTTGDYRFLDGVVDGDQLKLSTFDGSHAFLFTGKITKDSIHGMFYSGNHWKEPFTAWRNGTFELPDADSLTFLKPGYKTIDFTFLDADGNEVSLSDARFENKVVLVQIMGTWCPNCLDESRFLADFYTENKSRDIEIVALSFEYAKTEEAVQ</sequence>
<dbReference type="PROSITE" id="PS51352">
    <property type="entry name" value="THIOREDOXIN_2"/>
    <property type="match status" value="1"/>
</dbReference>